<dbReference type="Gene3D" id="3.40.630.30">
    <property type="match status" value="1"/>
</dbReference>
<dbReference type="GO" id="GO:0008999">
    <property type="term" value="F:protein-N-terminal-alanine acetyltransferase activity"/>
    <property type="evidence" value="ECO:0007669"/>
    <property type="project" value="TreeGrafter"/>
</dbReference>
<keyword evidence="6" id="KW-1185">Reference proteome</keyword>
<protein>
    <submittedName>
        <fullName evidence="5">30S ribosomal protein S5 alanine N-acetyltransferase</fullName>
    </submittedName>
</protein>
<dbReference type="InterPro" id="IPR000182">
    <property type="entry name" value="GNAT_dom"/>
</dbReference>
<dbReference type="PANTHER" id="PTHR43792:SF8">
    <property type="entry name" value="[RIBOSOMAL PROTEIN US5]-ALANINE N-ACETYLTRANSFERASE"/>
    <property type="match status" value="1"/>
</dbReference>
<dbReference type="GO" id="GO:0005840">
    <property type="term" value="C:ribosome"/>
    <property type="evidence" value="ECO:0007669"/>
    <property type="project" value="UniProtKB-KW"/>
</dbReference>
<dbReference type="Pfam" id="PF13302">
    <property type="entry name" value="Acetyltransf_3"/>
    <property type="match status" value="1"/>
</dbReference>
<keyword evidence="5" id="KW-0689">Ribosomal protein</keyword>
<evidence type="ECO:0000256" key="3">
    <source>
        <dbReference type="ARBA" id="ARBA00038502"/>
    </source>
</evidence>
<dbReference type="GO" id="GO:0005737">
    <property type="term" value="C:cytoplasm"/>
    <property type="evidence" value="ECO:0007669"/>
    <property type="project" value="TreeGrafter"/>
</dbReference>
<dbReference type="SUPFAM" id="SSF55729">
    <property type="entry name" value="Acyl-CoA N-acyltransferases (Nat)"/>
    <property type="match status" value="1"/>
</dbReference>
<name>A0A1I4TTM0_9HYPH</name>
<comment type="caution">
    <text evidence="5">The sequence shown here is derived from an EMBL/GenBank/DDBJ whole genome shotgun (WGS) entry which is preliminary data.</text>
</comment>
<dbReference type="PANTHER" id="PTHR43792">
    <property type="entry name" value="GNAT FAMILY, PUTATIVE (AFU_ORTHOLOGUE AFUA_3G00765)-RELATED-RELATED"/>
    <property type="match status" value="1"/>
</dbReference>
<dbReference type="InterPro" id="IPR051531">
    <property type="entry name" value="N-acetyltransferase"/>
</dbReference>
<accession>A0A1I4TTM0</accession>
<evidence type="ECO:0000256" key="1">
    <source>
        <dbReference type="ARBA" id="ARBA00022679"/>
    </source>
</evidence>
<feature type="domain" description="N-acetyltransferase" evidence="4">
    <location>
        <begin position="20"/>
        <end position="190"/>
    </location>
</feature>
<keyword evidence="5" id="KW-0687">Ribonucleoprotein</keyword>
<evidence type="ECO:0000256" key="2">
    <source>
        <dbReference type="ARBA" id="ARBA00023315"/>
    </source>
</evidence>
<gene>
    <name evidence="5" type="ORF">CXZ10_18285</name>
</gene>
<dbReference type="RefSeq" id="WP_101290805.1">
    <property type="nucleotide sequence ID" value="NZ_FOUQ01000006.1"/>
</dbReference>
<evidence type="ECO:0000313" key="6">
    <source>
        <dbReference type="Proteomes" id="UP000233491"/>
    </source>
</evidence>
<dbReference type="InterPro" id="IPR016181">
    <property type="entry name" value="Acyl_CoA_acyltransferase"/>
</dbReference>
<reference evidence="5 6" key="1">
    <citation type="submission" date="2017-12" db="EMBL/GenBank/DDBJ databases">
        <title>Anaerobic carbon monoxide metabolism by Pleomorphomonas carboxyditropha sp. nov., a new mesophilic hydrogenogenic carboxidotroph.</title>
        <authorList>
            <person name="Esquivel-Elizondo S."/>
            <person name="Krajmalnik-Brown R."/>
        </authorList>
    </citation>
    <scope>NUCLEOTIDE SEQUENCE [LARGE SCALE GENOMIC DNA]</scope>
    <source>
        <strain evidence="5 6">R5-392</strain>
    </source>
</reference>
<evidence type="ECO:0000313" key="5">
    <source>
        <dbReference type="EMBL" id="PKR87678.1"/>
    </source>
</evidence>
<dbReference type="Proteomes" id="UP000233491">
    <property type="component" value="Unassembled WGS sequence"/>
</dbReference>
<dbReference type="OrthoDB" id="9801669at2"/>
<dbReference type="AlphaFoldDB" id="A0A1I4TTM0"/>
<keyword evidence="2" id="KW-0012">Acyltransferase</keyword>
<organism evidence="5 6">
    <name type="scientific">Pleomorphomonas diazotrophica</name>
    <dbReference type="NCBI Taxonomy" id="1166257"/>
    <lineage>
        <taxon>Bacteria</taxon>
        <taxon>Pseudomonadati</taxon>
        <taxon>Pseudomonadota</taxon>
        <taxon>Alphaproteobacteria</taxon>
        <taxon>Hyphomicrobiales</taxon>
        <taxon>Pleomorphomonadaceae</taxon>
        <taxon>Pleomorphomonas</taxon>
    </lineage>
</organism>
<proteinExistence type="inferred from homology"/>
<sequence length="195" mass="22002">MTFFGVVASGTLPVLADDAVSLRLPAVSDYVAWVRERSESRAFLRPWEPTWSADDLTRAAFKRRVRRVQREAAEQTGFAFLIFRREDDALLGGVTLSNIRRGVAQSCSLGYWMSVRHAGHGYMRRAVNLVLEFAFGDLRLHRVEAACIPGNDRSLGLLEKAGFVREGYARRYLLIDGRWQDHVLLSRMVDDDGAA</sequence>
<comment type="similarity">
    <text evidence="3">Belongs to the acetyltransferase family. RimJ subfamily.</text>
</comment>
<dbReference type="PROSITE" id="PS51186">
    <property type="entry name" value="GNAT"/>
    <property type="match status" value="1"/>
</dbReference>
<keyword evidence="1 5" id="KW-0808">Transferase</keyword>
<dbReference type="EMBL" id="PJNW01000016">
    <property type="protein sequence ID" value="PKR87678.1"/>
    <property type="molecule type" value="Genomic_DNA"/>
</dbReference>
<evidence type="ECO:0000259" key="4">
    <source>
        <dbReference type="PROSITE" id="PS51186"/>
    </source>
</evidence>